<dbReference type="EMBL" id="BMSA01000010">
    <property type="protein sequence ID" value="GGT56010.1"/>
    <property type="molecule type" value="Genomic_DNA"/>
</dbReference>
<reference evidence="1" key="2">
    <citation type="submission" date="2020-09" db="EMBL/GenBank/DDBJ databases">
        <authorList>
            <person name="Sun Q."/>
            <person name="Ohkuma M."/>
        </authorList>
    </citation>
    <scope>NUCLEOTIDE SEQUENCE</scope>
    <source>
        <strain evidence="1">JCM 4125</strain>
    </source>
</reference>
<evidence type="ECO:0000313" key="1">
    <source>
        <dbReference type="EMBL" id="GGT56010.1"/>
    </source>
</evidence>
<dbReference type="AlphaFoldDB" id="A0A918LVJ1"/>
<evidence type="ECO:0000313" key="2">
    <source>
        <dbReference type="Proteomes" id="UP000646776"/>
    </source>
</evidence>
<dbReference type="Proteomes" id="UP000646776">
    <property type="component" value="Unassembled WGS sequence"/>
</dbReference>
<reference evidence="1" key="1">
    <citation type="journal article" date="2014" name="Int. J. Syst. Evol. Microbiol.">
        <title>Complete genome sequence of Corynebacterium casei LMG S-19264T (=DSM 44701T), isolated from a smear-ripened cheese.</title>
        <authorList>
            <consortium name="US DOE Joint Genome Institute (JGI-PGF)"/>
            <person name="Walter F."/>
            <person name="Albersmeier A."/>
            <person name="Kalinowski J."/>
            <person name="Ruckert C."/>
        </authorList>
    </citation>
    <scope>NUCLEOTIDE SEQUENCE</scope>
    <source>
        <strain evidence="1">JCM 4125</strain>
    </source>
</reference>
<proteinExistence type="predicted"/>
<gene>
    <name evidence="1" type="ORF">GCM10010226_36430</name>
</gene>
<organism evidence="1 2">
    <name type="scientific">Streptomyces phaeofaciens</name>
    <dbReference type="NCBI Taxonomy" id="68254"/>
    <lineage>
        <taxon>Bacteria</taxon>
        <taxon>Bacillati</taxon>
        <taxon>Actinomycetota</taxon>
        <taxon>Actinomycetes</taxon>
        <taxon>Kitasatosporales</taxon>
        <taxon>Streptomycetaceae</taxon>
        <taxon>Streptomyces</taxon>
    </lineage>
</organism>
<name>A0A918LVJ1_9ACTN</name>
<comment type="caution">
    <text evidence="1">The sequence shown here is derived from an EMBL/GenBank/DDBJ whole genome shotgun (WGS) entry which is preliminary data.</text>
</comment>
<accession>A0A918LVJ1</accession>
<protein>
    <submittedName>
        <fullName evidence="1">Uncharacterized protein</fullName>
    </submittedName>
</protein>
<sequence length="136" mass="15894">MALPVLELRQALLDLGWTDAPFRVRGALPAEKADLVAECRVPEASIRLRTRMRFDPHKREVRVLEERWEPSREHAGTEYSRGPAVSVSKQWRYEKGPDGRRRKVETFRFDSRDMRNPLVDAVLGAGWTWRGVLLRW</sequence>
<keyword evidence="2" id="KW-1185">Reference proteome</keyword>